<evidence type="ECO:0000313" key="3">
    <source>
        <dbReference type="EMBL" id="USG59919.1"/>
    </source>
</evidence>
<gene>
    <name evidence="3" type="ORF">NBZ79_12105</name>
</gene>
<keyword evidence="4" id="KW-1185">Reference proteome</keyword>
<keyword evidence="1" id="KW-0472">Membrane</keyword>
<feature type="transmembrane region" description="Helical" evidence="1">
    <location>
        <begin position="188"/>
        <end position="211"/>
    </location>
</feature>
<proteinExistence type="predicted"/>
<sequence length="222" mass="23679">MSTNITSLKLKVLGFGAAAVIGASLLLGASNSATAATFTCPDAAGGGQCYNNNGRGDPSGDFKDAADWQATFDGSPEDNWSELSVSSGFSKSQFSYSPKSSKAFPNQSPGAVETVLESSDWFGEALTLVGQIDTITSGKNFETKIEGQVYYLHTGQYAMAWYFEDIQESFFADLSPKDWSNLRVYNTVISVVPIPAALPLFGAALLGLGLLSRRRKNKLTQA</sequence>
<dbReference type="EMBL" id="CP098747">
    <property type="protein sequence ID" value="USG59919.1"/>
    <property type="molecule type" value="Genomic_DNA"/>
</dbReference>
<keyword evidence="1" id="KW-0812">Transmembrane</keyword>
<evidence type="ECO:0000313" key="4">
    <source>
        <dbReference type="Proteomes" id="UP001056291"/>
    </source>
</evidence>
<organism evidence="3 4">
    <name type="scientific">Sneathiella marina</name>
    <dbReference type="NCBI Taxonomy" id="2950108"/>
    <lineage>
        <taxon>Bacteria</taxon>
        <taxon>Pseudomonadati</taxon>
        <taxon>Pseudomonadota</taxon>
        <taxon>Alphaproteobacteria</taxon>
        <taxon>Sneathiellales</taxon>
        <taxon>Sneathiellaceae</taxon>
        <taxon>Sneathiella</taxon>
    </lineage>
</organism>
<dbReference type="RefSeq" id="WP_251932689.1">
    <property type="nucleotide sequence ID" value="NZ_CP098747.1"/>
</dbReference>
<protein>
    <recommendedName>
        <fullName evidence="5">PEP-CTERM protein-sorting domain-containing protein</fullName>
    </recommendedName>
</protein>
<evidence type="ECO:0000256" key="1">
    <source>
        <dbReference type="SAM" id="Phobius"/>
    </source>
</evidence>
<reference evidence="3" key="1">
    <citation type="submission" date="2022-06" db="EMBL/GenBank/DDBJ databases">
        <title>Sneathiella actinostolidae sp. nov., isolated from a sea anemonein the Western Pacific Ocean.</title>
        <authorList>
            <person name="Wei M.J."/>
        </authorList>
    </citation>
    <scope>NUCLEOTIDE SEQUENCE</scope>
    <source>
        <strain evidence="3">PHK-P5</strain>
    </source>
</reference>
<feature type="chain" id="PRO_5045896798" description="PEP-CTERM protein-sorting domain-containing protein" evidence="2">
    <location>
        <begin position="36"/>
        <end position="222"/>
    </location>
</feature>
<keyword evidence="1" id="KW-1133">Transmembrane helix</keyword>
<dbReference type="Proteomes" id="UP001056291">
    <property type="component" value="Chromosome"/>
</dbReference>
<name>A0ABY4VYW0_9PROT</name>
<feature type="signal peptide" evidence="2">
    <location>
        <begin position="1"/>
        <end position="35"/>
    </location>
</feature>
<evidence type="ECO:0008006" key="5">
    <source>
        <dbReference type="Google" id="ProtNLM"/>
    </source>
</evidence>
<accession>A0ABY4VYW0</accession>
<evidence type="ECO:0000256" key="2">
    <source>
        <dbReference type="SAM" id="SignalP"/>
    </source>
</evidence>
<keyword evidence="2" id="KW-0732">Signal</keyword>